<accession>R0L3W7</accession>
<gene>
    <name evidence="2" type="ORF">Anapl_12572</name>
</gene>
<evidence type="ECO:0000313" key="2">
    <source>
        <dbReference type="EMBL" id="EOA94922.1"/>
    </source>
</evidence>
<name>R0L3W7_ANAPL</name>
<protein>
    <submittedName>
        <fullName evidence="2">Carbohydrate sulfotransferase 11</fullName>
    </submittedName>
</protein>
<evidence type="ECO:0000313" key="3">
    <source>
        <dbReference type="Proteomes" id="UP000296049"/>
    </source>
</evidence>
<feature type="compositionally biased region" description="Gly residues" evidence="1">
    <location>
        <begin position="7"/>
        <end position="18"/>
    </location>
</feature>
<organism evidence="2 3">
    <name type="scientific">Anas platyrhynchos</name>
    <name type="common">Mallard</name>
    <name type="synonym">Anas boschas</name>
    <dbReference type="NCBI Taxonomy" id="8839"/>
    <lineage>
        <taxon>Eukaryota</taxon>
        <taxon>Metazoa</taxon>
        <taxon>Chordata</taxon>
        <taxon>Craniata</taxon>
        <taxon>Vertebrata</taxon>
        <taxon>Euteleostomi</taxon>
        <taxon>Archelosauria</taxon>
        <taxon>Archosauria</taxon>
        <taxon>Dinosauria</taxon>
        <taxon>Saurischia</taxon>
        <taxon>Theropoda</taxon>
        <taxon>Coelurosauria</taxon>
        <taxon>Aves</taxon>
        <taxon>Neognathae</taxon>
        <taxon>Galloanserae</taxon>
        <taxon>Anseriformes</taxon>
        <taxon>Anatidae</taxon>
        <taxon>Anatinae</taxon>
        <taxon>Anas</taxon>
    </lineage>
</organism>
<sequence>MAELPPGDGGEGAKGDGCGPATLCRPGPSQLRQKPAAGKVKDVAMELIVFSVSWDYLELRSINQNRLRPSLALSGSVPVGRGEEMLVITPNVGPWQELQRLPGLDGDQRALGKKRHDTLFDDYLRFKNRYGVSEGDYYVSGVELLMRRNPFGMDICCRKGSRSPLQELYNPTQTFMMAVIKSGARRMVGERHDTGCDEGCNRSLHASCLRRLNCTAAEVQQADRWSSEASPSCLAQGIVMSLASLTEPLQFSLGMLKALRRSSNRQRGADQVSYSTNAEQQHSASTFAHLLVGLADCDTVGFLGIPGVEDVDAFINLMWGLQKDQLSLGGHPVALHASPVVQRGTQLLCGTNGVELVLGWEHRAVEIVRGACSALVGSFPKALSQGRGGGLIQGSSTALWLQLVALASLLGTAEPGDEQSLVMNGAEEEASHEGFKWHADVREMSPALLHREQLFESQDLSGRGGT</sequence>
<keyword evidence="2" id="KW-0808">Transferase</keyword>
<dbReference type="EMBL" id="KB744504">
    <property type="protein sequence ID" value="EOA94922.1"/>
    <property type="molecule type" value="Genomic_DNA"/>
</dbReference>
<proteinExistence type="predicted"/>
<dbReference type="GO" id="GO:0016740">
    <property type="term" value="F:transferase activity"/>
    <property type="evidence" value="ECO:0007669"/>
    <property type="project" value="UniProtKB-KW"/>
</dbReference>
<reference evidence="3" key="1">
    <citation type="journal article" date="2013" name="Nat. Genet.">
        <title>The duck genome and transcriptome provide insight into an avian influenza virus reservoir species.</title>
        <authorList>
            <person name="Huang Y."/>
            <person name="Li Y."/>
            <person name="Burt D.W."/>
            <person name="Chen H."/>
            <person name="Zhang Y."/>
            <person name="Qian W."/>
            <person name="Kim H."/>
            <person name="Gan S."/>
            <person name="Zhao Y."/>
            <person name="Li J."/>
            <person name="Yi K."/>
            <person name="Feng H."/>
            <person name="Zhu P."/>
            <person name="Li B."/>
            <person name="Liu Q."/>
            <person name="Fairley S."/>
            <person name="Magor K.E."/>
            <person name="Du Z."/>
            <person name="Hu X."/>
            <person name="Goodman L."/>
            <person name="Tafer H."/>
            <person name="Vignal A."/>
            <person name="Lee T."/>
            <person name="Kim K.W."/>
            <person name="Sheng Z."/>
            <person name="An Y."/>
            <person name="Searle S."/>
            <person name="Herrero J."/>
            <person name="Groenen M.A."/>
            <person name="Crooijmans R.P."/>
            <person name="Faraut T."/>
            <person name="Cai Q."/>
            <person name="Webster R.G."/>
            <person name="Aldridge J.R."/>
            <person name="Warren W.C."/>
            <person name="Bartschat S."/>
            <person name="Kehr S."/>
            <person name="Marz M."/>
            <person name="Stadler P.F."/>
            <person name="Smith J."/>
            <person name="Kraus R.H."/>
            <person name="Zhao Y."/>
            <person name="Ren L."/>
            <person name="Fei J."/>
            <person name="Morisson M."/>
            <person name="Kaiser P."/>
            <person name="Griffin D.K."/>
            <person name="Rao M."/>
            <person name="Pitel F."/>
            <person name="Wang J."/>
            <person name="Li N."/>
        </authorList>
    </citation>
    <scope>NUCLEOTIDE SEQUENCE [LARGE SCALE GENOMIC DNA]</scope>
</reference>
<keyword evidence="3" id="KW-1185">Reference proteome</keyword>
<evidence type="ECO:0000256" key="1">
    <source>
        <dbReference type="SAM" id="MobiDB-lite"/>
    </source>
</evidence>
<dbReference type="Proteomes" id="UP000296049">
    <property type="component" value="Unassembled WGS sequence"/>
</dbReference>
<feature type="region of interest" description="Disordered" evidence="1">
    <location>
        <begin position="1"/>
        <end position="35"/>
    </location>
</feature>
<dbReference type="AlphaFoldDB" id="R0L3W7"/>